<dbReference type="AlphaFoldDB" id="A0AAV6RCH5"/>
<comment type="caution">
    <text evidence="1">The sequence shown here is derived from an EMBL/GenBank/DDBJ whole genome shotgun (WGS) entry which is preliminary data.</text>
</comment>
<reference evidence="1 2" key="1">
    <citation type="journal article" date="2021" name="Sci. Rep.">
        <title>Chromosome anchoring in Senegalese sole (Solea senegalensis) reveals sex-associated markers and genome rearrangements in flatfish.</title>
        <authorList>
            <person name="Guerrero-Cozar I."/>
            <person name="Gomez-Garrido J."/>
            <person name="Berbel C."/>
            <person name="Martinez-Blanch J.F."/>
            <person name="Alioto T."/>
            <person name="Claros M.G."/>
            <person name="Gagnaire P.A."/>
            <person name="Manchado M."/>
        </authorList>
    </citation>
    <scope>NUCLEOTIDE SEQUENCE [LARGE SCALE GENOMIC DNA]</scope>
    <source>
        <strain evidence="1">Sse05_10M</strain>
    </source>
</reference>
<gene>
    <name evidence="1" type="ORF">JOB18_028106</name>
</gene>
<organism evidence="1 2">
    <name type="scientific">Solea senegalensis</name>
    <name type="common">Senegalese sole</name>
    <dbReference type="NCBI Taxonomy" id="28829"/>
    <lineage>
        <taxon>Eukaryota</taxon>
        <taxon>Metazoa</taxon>
        <taxon>Chordata</taxon>
        <taxon>Craniata</taxon>
        <taxon>Vertebrata</taxon>
        <taxon>Euteleostomi</taxon>
        <taxon>Actinopterygii</taxon>
        <taxon>Neopterygii</taxon>
        <taxon>Teleostei</taxon>
        <taxon>Neoteleostei</taxon>
        <taxon>Acanthomorphata</taxon>
        <taxon>Carangaria</taxon>
        <taxon>Pleuronectiformes</taxon>
        <taxon>Pleuronectoidei</taxon>
        <taxon>Soleidae</taxon>
        <taxon>Solea</taxon>
    </lineage>
</organism>
<dbReference type="EMBL" id="JAGKHQ010000012">
    <property type="protein sequence ID" value="KAG7502878.1"/>
    <property type="molecule type" value="Genomic_DNA"/>
</dbReference>
<sequence>MLLCGSYHLTCHQTLNVKACFLIYGKLGFHTVTFIAINTYSIIEWTLVPLNCKVRCIKPKTRKSECSFSTRVLDAFQAHESGLVI</sequence>
<accession>A0AAV6RCH5</accession>
<keyword evidence="2" id="KW-1185">Reference proteome</keyword>
<proteinExistence type="predicted"/>
<evidence type="ECO:0000313" key="2">
    <source>
        <dbReference type="Proteomes" id="UP000693946"/>
    </source>
</evidence>
<evidence type="ECO:0000313" key="1">
    <source>
        <dbReference type="EMBL" id="KAG7502878.1"/>
    </source>
</evidence>
<dbReference type="Proteomes" id="UP000693946">
    <property type="component" value="Linkage Group LG2"/>
</dbReference>
<name>A0AAV6RCH5_SOLSE</name>
<protein>
    <submittedName>
        <fullName evidence="1">Uncharacterized protein</fullName>
    </submittedName>
</protein>